<feature type="transmembrane region" description="Helical" evidence="9">
    <location>
        <begin position="6"/>
        <end position="28"/>
    </location>
</feature>
<evidence type="ECO:0000259" key="10">
    <source>
        <dbReference type="PROSITE" id="PS50109"/>
    </source>
</evidence>
<dbReference type="Pfam" id="PF16927">
    <property type="entry name" value="HisKA_7TM"/>
    <property type="match status" value="1"/>
</dbReference>
<feature type="transmembrane region" description="Helical" evidence="9">
    <location>
        <begin position="35"/>
        <end position="55"/>
    </location>
</feature>
<protein>
    <recommendedName>
        <fullName evidence="2">histidine kinase</fullName>
        <ecNumber evidence="2">2.7.13.3</ecNumber>
    </recommendedName>
</protein>
<keyword evidence="9" id="KW-1133">Transmembrane helix</keyword>
<keyword evidence="9" id="KW-0812">Transmembrane</keyword>
<dbReference type="EC" id="2.7.13.3" evidence="2"/>
<dbReference type="InterPro" id="IPR005467">
    <property type="entry name" value="His_kinase_dom"/>
</dbReference>
<feature type="transmembrane region" description="Helical" evidence="9">
    <location>
        <begin position="75"/>
        <end position="92"/>
    </location>
</feature>
<dbReference type="InterPro" id="IPR036890">
    <property type="entry name" value="HATPase_C_sf"/>
</dbReference>
<feature type="transmembrane region" description="Helical" evidence="9">
    <location>
        <begin position="147"/>
        <end position="169"/>
    </location>
</feature>
<accession>A0ABZ2J2P3</accession>
<dbReference type="Pfam" id="PF02518">
    <property type="entry name" value="HATPase_c"/>
    <property type="match status" value="1"/>
</dbReference>
<dbReference type="Pfam" id="PF07568">
    <property type="entry name" value="HisKA_2"/>
    <property type="match status" value="1"/>
</dbReference>
<organism evidence="13 14">
    <name type="scientific">Candidatus Dehalogenimonas loeffleri</name>
    <dbReference type="NCBI Taxonomy" id="3127115"/>
    <lineage>
        <taxon>Bacteria</taxon>
        <taxon>Bacillati</taxon>
        <taxon>Chloroflexota</taxon>
        <taxon>Dehalococcoidia</taxon>
        <taxon>Dehalococcoidales</taxon>
        <taxon>Dehalococcoidaceae</taxon>
        <taxon>Dehalogenimonas</taxon>
    </lineage>
</organism>
<dbReference type="SMART" id="SM00387">
    <property type="entry name" value="HATPase_c"/>
    <property type="match status" value="1"/>
</dbReference>
<feature type="transmembrane region" description="Helical" evidence="9">
    <location>
        <begin position="104"/>
        <end position="121"/>
    </location>
</feature>
<dbReference type="GO" id="GO:0016301">
    <property type="term" value="F:kinase activity"/>
    <property type="evidence" value="ECO:0007669"/>
    <property type="project" value="UniProtKB-KW"/>
</dbReference>
<evidence type="ECO:0000256" key="9">
    <source>
        <dbReference type="SAM" id="Phobius"/>
    </source>
</evidence>
<keyword evidence="7" id="KW-0067">ATP-binding</keyword>
<dbReference type="InterPro" id="IPR011495">
    <property type="entry name" value="Sig_transdc_His_kin_sub2_dim/P"/>
</dbReference>
<feature type="transmembrane region" description="Helical" evidence="9">
    <location>
        <begin position="181"/>
        <end position="203"/>
    </location>
</feature>
<feature type="domain" description="Histidine kinase" evidence="10">
    <location>
        <begin position="612"/>
        <end position="807"/>
    </location>
</feature>
<dbReference type="PANTHER" id="PTHR41523">
    <property type="entry name" value="TWO-COMPONENT SYSTEM SENSOR PROTEIN"/>
    <property type="match status" value="1"/>
</dbReference>
<feature type="transmembrane region" description="Helical" evidence="9">
    <location>
        <begin position="215"/>
        <end position="234"/>
    </location>
</feature>
<dbReference type="Pfam" id="PF13188">
    <property type="entry name" value="PAS_8"/>
    <property type="match status" value="1"/>
</dbReference>
<dbReference type="SUPFAM" id="SSF55785">
    <property type="entry name" value="PYP-like sensor domain (PAS domain)"/>
    <property type="match status" value="3"/>
</dbReference>
<dbReference type="Gene3D" id="3.30.565.10">
    <property type="entry name" value="Histidine kinase-like ATPase, C-terminal domain"/>
    <property type="match status" value="1"/>
</dbReference>
<dbReference type="EMBL" id="CP146612">
    <property type="protein sequence ID" value="WWX25181.1"/>
    <property type="molecule type" value="Genomic_DNA"/>
</dbReference>
<evidence type="ECO:0000256" key="8">
    <source>
        <dbReference type="ARBA" id="ARBA00023026"/>
    </source>
</evidence>
<evidence type="ECO:0000256" key="4">
    <source>
        <dbReference type="ARBA" id="ARBA00022679"/>
    </source>
</evidence>
<comment type="catalytic activity">
    <reaction evidence="1">
        <text>ATP + protein L-histidine = ADP + protein N-phospho-L-histidine.</text>
        <dbReference type="EC" id="2.7.13.3"/>
    </reaction>
</comment>
<name>A0ABZ2J2P3_9CHLR</name>
<proteinExistence type="predicted"/>
<keyword evidence="3" id="KW-0597">Phosphoprotein</keyword>
<evidence type="ECO:0000259" key="12">
    <source>
        <dbReference type="PROSITE" id="PS50113"/>
    </source>
</evidence>
<dbReference type="PROSITE" id="PS50109">
    <property type="entry name" value="HIS_KIN"/>
    <property type="match status" value="1"/>
</dbReference>
<dbReference type="Proteomes" id="UP001375370">
    <property type="component" value="Chromosome"/>
</dbReference>
<evidence type="ECO:0000256" key="6">
    <source>
        <dbReference type="ARBA" id="ARBA00022777"/>
    </source>
</evidence>
<feature type="domain" description="PAS" evidence="11">
    <location>
        <begin position="374"/>
        <end position="408"/>
    </location>
</feature>
<dbReference type="PANTHER" id="PTHR41523:SF8">
    <property type="entry name" value="ETHYLENE RESPONSE SENSOR PROTEIN"/>
    <property type="match status" value="1"/>
</dbReference>
<feature type="domain" description="PAC" evidence="12">
    <location>
        <begin position="300"/>
        <end position="353"/>
    </location>
</feature>
<keyword evidence="9" id="KW-0472">Membrane</keyword>
<dbReference type="PROSITE" id="PS50113">
    <property type="entry name" value="PAC"/>
    <property type="match status" value="2"/>
</dbReference>
<dbReference type="SMART" id="SM00086">
    <property type="entry name" value="PAC"/>
    <property type="match status" value="2"/>
</dbReference>
<evidence type="ECO:0000313" key="13">
    <source>
        <dbReference type="EMBL" id="WWX25181.1"/>
    </source>
</evidence>
<dbReference type="InterPro" id="IPR000700">
    <property type="entry name" value="PAS-assoc_C"/>
</dbReference>
<evidence type="ECO:0000313" key="14">
    <source>
        <dbReference type="Proteomes" id="UP001375370"/>
    </source>
</evidence>
<keyword evidence="8" id="KW-0843">Virulence</keyword>
<dbReference type="RefSeq" id="WP_338737321.1">
    <property type="nucleotide sequence ID" value="NZ_CP146612.1"/>
</dbReference>
<feature type="domain" description="PAS" evidence="11">
    <location>
        <begin position="244"/>
        <end position="285"/>
    </location>
</feature>
<gene>
    <name evidence="13" type="ORF">V8247_07935</name>
</gene>
<dbReference type="InterPro" id="IPR000014">
    <property type="entry name" value="PAS"/>
</dbReference>
<dbReference type="NCBIfam" id="TIGR00229">
    <property type="entry name" value="sensory_box"/>
    <property type="match status" value="2"/>
</dbReference>
<dbReference type="Gene3D" id="3.30.450.20">
    <property type="entry name" value="PAS domain"/>
    <property type="match status" value="3"/>
</dbReference>
<dbReference type="InterPro" id="IPR031621">
    <property type="entry name" value="HisKA_7TM"/>
</dbReference>
<reference evidence="13 14" key="1">
    <citation type="submission" date="2024-03" db="EMBL/GenBank/DDBJ databases">
        <title>A Dehalogenimonas Isolated from Estuarine Sediments Dihaloeliminates Chlorinated Alkanes.</title>
        <authorList>
            <person name="Yang Y."/>
            <person name="Wang H."/>
        </authorList>
    </citation>
    <scope>NUCLEOTIDE SEQUENCE [LARGE SCALE GENOMIC DNA]</scope>
    <source>
        <strain evidence="13 14">W</strain>
    </source>
</reference>
<keyword evidence="4" id="KW-0808">Transferase</keyword>
<evidence type="ECO:0000256" key="2">
    <source>
        <dbReference type="ARBA" id="ARBA00012438"/>
    </source>
</evidence>
<dbReference type="InterPro" id="IPR001610">
    <property type="entry name" value="PAC"/>
</dbReference>
<dbReference type="InterPro" id="IPR035965">
    <property type="entry name" value="PAS-like_dom_sf"/>
</dbReference>
<sequence length="807" mass="89111">MEAPAFIITPYTAGYLFSLTITLIAAAVSWQRRQSFGGVALFLLMTAASIWIFFGLLEVSATAQSTKILLSKLEYIGGVNTPVLFFVFAAAYGGFSRWLSQRNLVLLFLIPAVTLLLAFTNEHHHLIWDSFSAVNPDTNLMIYGHGIWFWIANIGYSTLCLLGGGLLIIRAALQSHAEYRPIAFLLLSGVSIPWIAGLLYVSGFNPFPGYDLTRVAFAFSGLMFLLAIFGRHLLAIAPVARNIIIDTIPDGMLVLDRADRIIDINRSAREMIGITDHSPIGRPLLSLISVTPWLSSLSSLSEESSSLCLITGTNHHLEASISILRDNRGRTTGRIILLRDITERHLSEQAVRKSQELYLSLFSNMSEGVALHRLVEDEHGQAVNYRIIDVNPEFEKLIGIKKKDVIGKLATEAYGIPQAPYLEEYAGVAYSGQPSHIQVYFKPLGRQFDISIAPWGEKGFATIFTDITERNRIWETTSQLASIVEFSAEALIGRDTNGIITSWNKAAEKIFGYTAAEMIGQSNSPLIPAGIDNEVPEILQEIFKSGTAVNWETTRQRKDGALIDVAVIISPIKDTDGHVTGYSTIARNITEVKKSQARIKAALAEKELLLKEIHHRVKNNMQVVSSLLKMQSQYVADEPTKAMLKESQERIKSMSLVYNKLYESADIASIDIRDYVNDLITNLLHAYAPEPGVIHADIDVAGVSFDLDTAIPLGLIINELVTNAIKYAFPEGKHGTIRISLQPLNDNGKYVLIVKDNGIGLPEGFDPLNNRSLGMRLVNALARHQLGGVFDLERSGGTTFRIVFQKG</sequence>
<evidence type="ECO:0000259" key="11">
    <source>
        <dbReference type="PROSITE" id="PS50112"/>
    </source>
</evidence>
<dbReference type="InterPro" id="IPR003594">
    <property type="entry name" value="HATPase_dom"/>
</dbReference>
<feature type="domain" description="PAC" evidence="12">
    <location>
        <begin position="549"/>
        <end position="601"/>
    </location>
</feature>
<dbReference type="Pfam" id="PF13426">
    <property type="entry name" value="PAS_9"/>
    <property type="match status" value="1"/>
</dbReference>
<evidence type="ECO:0000256" key="3">
    <source>
        <dbReference type="ARBA" id="ARBA00022553"/>
    </source>
</evidence>
<dbReference type="SMART" id="SM00091">
    <property type="entry name" value="PAS"/>
    <property type="match status" value="3"/>
</dbReference>
<evidence type="ECO:0000256" key="1">
    <source>
        <dbReference type="ARBA" id="ARBA00000085"/>
    </source>
</evidence>
<dbReference type="Pfam" id="PF08448">
    <property type="entry name" value="PAS_4"/>
    <property type="match status" value="1"/>
</dbReference>
<keyword evidence="6 13" id="KW-0418">Kinase</keyword>
<evidence type="ECO:0000256" key="5">
    <source>
        <dbReference type="ARBA" id="ARBA00022741"/>
    </source>
</evidence>
<dbReference type="InterPro" id="IPR013656">
    <property type="entry name" value="PAS_4"/>
</dbReference>
<dbReference type="CDD" id="cd00130">
    <property type="entry name" value="PAS"/>
    <property type="match status" value="2"/>
</dbReference>
<evidence type="ECO:0000256" key="7">
    <source>
        <dbReference type="ARBA" id="ARBA00022840"/>
    </source>
</evidence>
<keyword evidence="14" id="KW-1185">Reference proteome</keyword>
<dbReference type="SUPFAM" id="SSF55874">
    <property type="entry name" value="ATPase domain of HSP90 chaperone/DNA topoisomerase II/histidine kinase"/>
    <property type="match status" value="1"/>
</dbReference>
<feature type="domain" description="PAS" evidence="11">
    <location>
        <begin position="476"/>
        <end position="546"/>
    </location>
</feature>
<keyword evidence="5" id="KW-0547">Nucleotide-binding</keyword>
<dbReference type="PROSITE" id="PS50112">
    <property type="entry name" value="PAS"/>
    <property type="match status" value="3"/>
</dbReference>